<feature type="compositionally biased region" description="Polar residues" evidence="1">
    <location>
        <begin position="586"/>
        <end position="595"/>
    </location>
</feature>
<dbReference type="Proteomes" id="UP000664654">
    <property type="component" value="Unassembled WGS sequence"/>
</dbReference>
<evidence type="ECO:0000313" key="2">
    <source>
        <dbReference type="EMBL" id="MBN7824415.1"/>
    </source>
</evidence>
<proteinExistence type="predicted"/>
<evidence type="ECO:0008006" key="4">
    <source>
        <dbReference type="Google" id="ProtNLM"/>
    </source>
</evidence>
<dbReference type="AlphaFoldDB" id="A0A939IN32"/>
<sequence>MKATILLCSLLLCACGGSGEDSGRVPGPTDSPQIIGPSSAAGGESVALILLAEGGLEQVQWQQTQGPSVSEVSAKSQVFGFDVPAAGDYGFRVNFTRQGSRQSLDWQFTAQDPQAASINIRLDHMASQGADVSLRADGDGIEDNGNLTWQQTDGPSVSFQTTGQEIYFRAPRVNRDTLLEWQAEIILDDGTRLKDTAWILVKAAPINPDGFFPRYVRQGGEIVTTEVHAYRTDSPYAEVLVSCTYTNQLDESCPFSALPMLGSETESPDIEDVLDRLVVSHDWMGENFALFLQTSPAAEDFLKLLRATTAIVISYDIRPSFYWTATGAIYLDGANFWLTPEQRDTLNTAADYRANFGDALQFQMPWRYVKDNRYYLVSYPPSLRQPRELSHMQAGLSWLLYHELAHANDFFPYFSWAGLSDAQTPLGAGNDRIASSQHLSQQYPLQSDAMAQLAQVSFFGATASEAQKSLGADDIQQFFSPDVAVTYYSYATPQEDFANTFEQFMMAYRLGVAADVAIIGTLDNEEARLTWGQRDRLNELHIQPRVASVVEDVLPGLNARSIQQQLPSPQDLPAGIPWRQTVDLTTAESPGQMKNETVRQTKPLDRPVHH</sequence>
<keyword evidence="3" id="KW-1185">Reference proteome</keyword>
<evidence type="ECO:0000313" key="3">
    <source>
        <dbReference type="Proteomes" id="UP000664654"/>
    </source>
</evidence>
<organism evidence="2 3">
    <name type="scientific">Bowmanella dokdonensis</name>
    <dbReference type="NCBI Taxonomy" id="751969"/>
    <lineage>
        <taxon>Bacteria</taxon>
        <taxon>Pseudomonadati</taxon>
        <taxon>Pseudomonadota</taxon>
        <taxon>Gammaproteobacteria</taxon>
        <taxon>Alteromonadales</taxon>
        <taxon>Alteromonadaceae</taxon>
        <taxon>Bowmanella</taxon>
    </lineage>
</organism>
<feature type="compositionally biased region" description="Basic and acidic residues" evidence="1">
    <location>
        <begin position="596"/>
        <end position="610"/>
    </location>
</feature>
<evidence type="ECO:0000256" key="1">
    <source>
        <dbReference type="SAM" id="MobiDB-lite"/>
    </source>
</evidence>
<protein>
    <recommendedName>
        <fullName evidence="4">Lipoprotein</fullName>
    </recommendedName>
</protein>
<feature type="region of interest" description="Disordered" evidence="1">
    <location>
        <begin position="586"/>
        <end position="610"/>
    </location>
</feature>
<reference evidence="2" key="1">
    <citation type="submission" date="2021-03" db="EMBL/GenBank/DDBJ databases">
        <title>novel species isolated from a fishpond in China.</title>
        <authorList>
            <person name="Lu H."/>
            <person name="Cai Z."/>
        </authorList>
    </citation>
    <scope>NUCLEOTIDE SEQUENCE</scope>
    <source>
        <strain evidence="2">JCM 30855</strain>
    </source>
</reference>
<name>A0A939IN32_9ALTE</name>
<gene>
    <name evidence="2" type="ORF">J0A66_04150</name>
</gene>
<comment type="caution">
    <text evidence="2">The sequence shown here is derived from an EMBL/GenBank/DDBJ whole genome shotgun (WGS) entry which is preliminary data.</text>
</comment>
<dbReference type="EMBL" id="JAFKCV010000002">
    <property type="protein sequence ID" value="MBN7824415.1"/>
    <property type="molecule type" value="Genomic_DNA"/>
</dbReference>
<dbReference type="PROSITE" id="PS51257">
    <property type="entry name" value="PROKAR_LIPOPROTEIN"/>
    <property type="match status" value="1"/>
</dbReference>
<accession>A0A939IN32</accession>
<dbReference type="RefSeq" id="WP_206572530.1">
    <property type="nucleotide sequence ID" value="NZ_JAFKCV010000002.1"/>
</dbReference>